<evidence type="ECO:0000256" key="1">
    <source>
        <dbReference type="SAM" id="Coils"/>
    </source>
</evidence>
<keyword evidence="3" id="KW-1185">Reference proteome</keyword>
<dbReference type="EMBL" id="KI393051">
    <property type="protein sequence ID" value="ERN09215.1"/>
    <property type="molecule type" value="Genomic_DNA"/>
</dbReference>
<reference evidence="3" key="1">
    <citation type="journal article" date="2013" name="Science">
        <title>The Amborella genome and the evolution of flowering plants.</title>
        <authorList>
            <consortium name="Amborella Genome Project"/>
        </authorList>
    </citation>
    <scope>NUCLEOTIDE SEQUENCE [LARGE SCALE GENOMIC DNA]</scope>
</reference>
<evidence type="ECO:0000313" key="2">
    <source>
        <dbReference type="EMBL" id="ERN09215.1"/>
    </source>
</evidence>
<name>W1PPV9_AMBTC</name>
<evidence type="ECO:0000313" key="3">
    <source>
        <dbReference type="Proteomes" id="UP000017836"/>
    </source>
</evidence>
<gene>
    <name evidence="2" type="ORF">AMTR_s00014p00255080</name>
</gene>
<dbReference type="Proteomes" id="UP000017836">
    <property type="component" value="Unassembled WGS sequence"/>
</dbReference>
<organism evidence="2 3">
    <name type="scientific">Amborella trichopoda</name>
    <dbReference type="NCBI Taxonomy" id="13333"/>
    <lineage>
        <taxon>Eukaryota</taxon>
        <taxon>Viridiplantae</taxon>
        <taxon>Streptophyta</taxon>
        <taxon>Embryophyta</taxon>
        <taxon>Tracheophyta</taxon>
        <taxon>Spermatophyta</taxon>
        <taxon>Magnoliopsida</taxon>
        <taxon>Amborellales</taxon>
        <taxon>Amborellaceae</taxon>
        <taxon>Amborella</taxon>
    </lineage>
</organism>
<proteinExistence type="predicted"/>
<protein>
    <submittedName>
        <fullName evidence="2">Uncharacterized protein</fullName>
    </submittedName>
</protein>
<accession>W1PPV9</accession>
<feature type="coiled-coil region" evidence="1">
    <location>
        <begin position="38"/>
        <end position="72"/>
    </location>
</feature>
<dbReference type="Gramene" id="ERN09215">
    <property type="protein sequence ID" value="ERN09215"/>
    <property type="gene ID" value="AMTR_s00014p00255080"/>
</dbReference>
<sequence>MVRRLLCSRLQELKGCSLSDFGERMETFKTQARLVLEQDSLSKEVANLSRELEIVTTKMEELQARVASLSSRRDSSWKALHQRSHELEQLDFESAAVANLANSTALEISHLREEKRVMLWLVEELKEMIEESLAHFLKHGISYSSSYRFLFCHGLFELPTNPFVLLVFPVRPFELASLACIEGVGWFLRWTTLRSPLSVVVFSSEGPVGRLSSPVA</sequence>
<keyword evidence="1" id="KW-0175">Coiled coil</keyword>
<dbReference type="HOGENOM" id="CLU_1279204_0_0_1"/>
<dbReference type="AlphaFoldDB" id="W1PPV9"/>